<evidence type="ECO:0000313" key="2">
    <source>
        <dbReference type="WBParaSite" id="jg1758"/>
    </source>
</evidence>
<proteinExistence type="predicted"/>
<organism evidence="1 2">
    <name type="scientific">Ditylenchus dipsaci</name>
    <dbReference type="NCBI Taxonomy" id="166011"/>
    <lineage>
        <taxon>Eukaryota</taxon>
        <taxon>Metazoa</taxon>
        <taxon>Ecdysozoa</taxon>
        <taxon>Nematoda</taxon>
        <taxon>Chromadorea</taxon>
        <taxon>Rhabditida</taxon>
        <taxon>Tylenchina</taxon>
        <taxon>Tylenchomorpha</taxon>
        <taxon>Sphaerularioidea</taxon>
        <taxon>Anguinidae</taxon>
        <taxon>Anguininae</taxon>
        <taxon>Ditylenchus</taxon>
    </lineage>
</organism>
<accession>A0A915DB69</accession>
<protein>
    <submittedName>
        <fullName evidence="2">Uncharacterized protein</fullName>
    </submittedName>
</protein>
<evidence type="ECO:0000313" key="1">
    <source>
        <dbReference type="Proteomes" id="UP000887574"/>
    </source>
</evidence>
<dbReference type="Proteomes" id="UP000887574">
    <property type="component" value="Unplaced"/>
</dbReference>
<dbReference type="AlphaFoldDB" id="A0A915DB69"/>
<sequence length="194" mass="21803">MQIYRIFGLIRQLHATPLVTVLMKQKTSILYRRMWEKVNEALLTINLVSNISFANFDAEVADYTTSVKVFRESVSRFALSTPNRVSIERVMLQDEDKNEGNAQAAAARPMNQQVPEEDVHENVWFSPLANHTKASKSEVVKRVVSMADTASICAKNKPCTRDSGVFFGAKKLAEAIVDCVLALDLKIAEDKRKN</sequence>
<name>A0A915DB69_9BILA</name>
<reference evidence="2" key="1">
    <citation type="submission" date="2022-11" db="UniProtKB">
        <authorList>
            <consortium name="WormBaseParasite"/>
        </authorList>
    </citation>
    <scope>IDENTIFICATION</scope>
</reference>
<keyword evidence="1" id="KW-1185">Reference proteome</keyword>
<dbReference type="WBParaSite" id="jg1758">
    <property type="protein sequence ID" value="jg1758"/>
    <property type="gene ID" value="jg1758"/>
</dbReference>